<name>A0A845AZW6_9SPHN</name>
<reference evidence="12 13" key="1">
    <citation type="submission" date="2019-12" db="EMBL/GenBank/DDBJ databases">
        <title>Genomic-based taxomic classification of the family Erythrobacteraceae.</title>
        <authorList>
            <person name="Xu L."/>
        </authorList>
    </citation>
    <scope>NUCLEOTIDE SEQUENCE [LARGE SCALE GENOMIC DNA]</scope>
    <source>
        <strain evidence="12 13">KCTC 42453</strain>
    </source>
</reference>
<evidence type="ECO:0000256" key="3">
    <source>
        <dbReference type="ARBA" id="ARBA00034240"/>
    </source>
</evidence>
<comment type="similarity">
    <text evidence="6">Belongs to the anti-CBASS protein Acb1 family.</text>
</comment>
<dbReference type="InterPro" id="IPR056175">
    <property type="entry name" value="Acb1-like_C"/>
</dbReference>
<evidence type="ECO:0000313" key="12">
    <source>
        <dbReference type="EMBL" id="MXP42972.1"/>
    </source>
</evidence>
<organism evidence="12 13">
    <name type="scientific">Allopontixanthobacter sediminis</name>
    <dbReference type="NCBI Taxonomy" id="1689985"/>
    <lineage>
        <taxon>Bacteria</taxon>
        <taxon>Pseudomonadati</taxon>
        <taxon>Pseudomonadota</taxon>
        <taxon>Alphaproteobacteria</taxon>
        <taxon>Sphingomonadales</taxon>
        <taxon>Erythrobacteraceae</taxon>
        <taxon>Allopontixanthobacter</taxon>
    </lineage>
</organism>
<evidence type="ECO:0000256" key="9">
    <source>
        <dbReference type="SAM" id="MobiDB-lite"/>
    </source>
</evidence>
<evidence type="ECO:0000256" key="7">
    <source>
        <dbReference type="ARBA" id="ARBA00034343"/>
    </source>
</evidence>
<dbReference type="AlphaFoldDB" id="A0A845AZW6"/>
<evidence type="ECO:0000259" key="10">
    <source>
        <dbReference type="Pfam" id="PF06381"/>
    </source>
</evidence>
<dbReference type="Pfam" id="PF23474">
    <property type="entry name" value="Acb1"/>
    <property type="match status" value="1"/>
</dbReference>
<evidence type="ECO:0000313" key="13">
    <source>
        <dbReference type="Proteomes" id="UP000431922"/>
    </source>
</evidence>
<proteinExistence type="inferred from homology"/>
<dbReference type="InterPro" id="IPR024459">
    <property type="entry name" value="Acb1-like_N"/>
</dbReference>
<dbReference type="Pfam" id="PF06381">
    <property type="entry name" value="Phage_portal_3"/>
    <property type="match status" value="1"/>
</dbReference>
<protein>
    <recommendedName>
        <fullName evidence="7">Anti-CBASS protein Acb1</fullName>
    </recommendedName>
</protein>
<feature type="region of interest" description="Disordered" evidence="9">
    <location>
        <begin position="454"/>
        <end position="480"/>
    </location>
</feature>
<evidence type="ECO:0000256" key="6">
    <source>
        <dbReference type="ARBA" id="ARBA00034316"/>
    </source>
</evidence>
<evidence type="ECO:0000256" key="8">
    <source>
        <dbReference type="ARBA" id="ARBA00048123"/>
    </source>
</evidence>
<dbReference type="EMBL" id="WTYL01000001">
    <property type="protein sequence ID" value="MXP42972.1"/>
    <property type="molecule type" value="Genomic_DNA"/>
</dbReference>
<dbReference type="Proteomes" id="UP000431922">
    <property type="component" value="Unassembled WGS sequence"/>
</dbReference>
<keyword evidence="1" id="KW-0378">Hydrolase</keyword>
<evidence type="ECO:0000256" key="4">
    <source>
        <dbReference type="ARBA" id="ARBA00034244"/>
    </source>
</evidence>
<dbReference type="GO" id="GO:0016787">
    <property type="term" value="F:hydrolase activity"/>
    <property type="evidence" value="ECO:0007669"/>
    <property type="project" value="UniProtKB-KW"/>
</dbReference>
<comment type="catalytic activity">
    <reaction evidence="2">
        <text>3',3',3'-cAAG + H2O = G[3'-5']pA[3'-5']pAp[3'] + H(+)</text>
        <dbReference type="Rhea" id="RHEA:72863"/>
        <dbReference type="ChEBI" id="CHEBI:15377"/>
        <dbReference type="ChEBI" id="CHEBI:15378"/>
        <dbReference type="ChEBI" id="CHEBI:143810"/>
        <dbReference type="ChEBI" id="CHEBI:192532"/>
    </reaction>
    <physiologicalReaction direction="left-to-right" evidence="2">
        <dbReference type="Rhea" id="RHEA:72864"/>
    </physiologicalReaction>
</comment>
<comment type="catalytic activity">
    <reaction evidence="4">
        <text>3',3',3'-cAAG + H2O = A[3'-5']pG[3'-5']pAp[3'] + H(+)</text>
        <dbReference type="Rhea" id="RHEA:72867"/>
        <dbReference type="ChEBI" id="CHEBI:15377"/>
        <dbReference type="ChEBI" id="CHEBI:15378"/>
        <dbReference type="ChEBI" id="CHEBI:143810"/>
        <dbReference type="ChEBI" id="CHEBI:192533"/>
    </reaction>
    <physiologicalReaction direction="left-to-right" evidence="4">
        <dbReference type="Rhea" id="RHEA:72868"/>
    </physiologicalReaction>
</comment>
<evidence type="ECO:0000256" key="5">
    <source>
        <dbReference type="ARBA" id="ARBA00034283"/>
    </source>
</evidence>
<gene>
    <name evidence="12" type="ORF">GRI65_00715</name>
</gene>
<keyword evidence="13" id="KW-1185">Reference proteome</keyword>
<feature type="domain" description="Anti-CBASS protein Acb1-like C-terminal" evidence="11">
    <location>
        <begin position="507"/>
        <end position="653"/>
    </location>
</feature>
<comment type="catalytic activity">
    <reaction evidence="8">
        <text>3',3'-cUAMP + H2O = U[3'-5']pAp[3'] + H(+)</text>
        <dbReference type="Rhea" id="RHEA:72835"/>
        <dbReference type="ChEBI" id="CHEBI:15377"/>
        <dbReference type="ChEBI" id="CHEBI:15378"/>
        <dbReference type="ChEBI" id="CHEBI:143809"/>
        <dbReference type="ChEBI" id="CHEBI:192498"/>
    </reaction>
    <physiologicalReaction direction="left-to-right" evidence="8">
        <dbReference type="Rhea" id="RHEA:72836"/>
    </physiologicalReaction>
</comment>
<comment type="catalytic activity">
    <reaction evidence="5">
        <text>3',3'-cGAMP + H2O = G[3'-5']pAp[3'] + H(+)</text>
        <dbReference type="Rhea" id="RHEA:72831"/>
        <dbReference type="ChEBI" id="CHEBI:15377"/>
        <dbReference type="ChEBI" id="CHEBI:15378"/>
        <dbReference type="ChEBI" id="CHEBI:71501"/>
        <dbReference type="ChEBI" id="CHEBI:192497"/>
    </reaction>
    <physiologicalReaction direction="left-to-right" evidence="5">
        <dbReference type="Rhea" id="RHEA:72832"/>
    </physiologicalReaction>
</comment>
<comment type="catalytic activity">
    <reaction evidence="3">
        <text>3',3',3'-c-tri-AMP + H2O = A[3'-5']pA[3'-5']pAp[3'] + H(+)</text>
        <dbReference type="Rhea" id="RHEA:72859"/>
        <dbReference type="ChEBI" id="CHEBI:15377"/>
        <dbReference type="ChEBI" id="CHEBI:15378"/>
        <dbReference type="ChEBI" id="CHEBI:192523"/>
        <dbReference type="ChEBI" id="CHEBI:192530"/>
    </reaction>
    <physiologicalReaction direction="left-to-right" evidence="3">
        <dbReference type="Rhea" id="RHEA:72860"/>
    </physiologicalReaction>
</comment>
<accession>A0A845AZW6</accession>
<evidence type="ECO:0000259" key="11">
    <source>
        <dbReference type="Pfam" id="PF23474"/>
    </source>
</evidence>
<comment type="caution">
    <text evidence="12">The sequence shown here is derived from an EMBL/GenBank/DDBJ whole genome shotgun (WGS) entry which is preliminary data.</text>
</comment>
<feature type="domain" description="Anti-CBASS protein Acb1-like N-terminal" evidence="10">
    <location>
        <begin position="54"/>
        <end position="410"/>
    </location>
</feature>
<evidence type="ECO:0000256" key="2">
    <source>
        <dbReference type="ARBA" id="ARBA00034233"/>
    </source>
</evidence>
<evidence type="ECO:0000256" key="1">
    <source>
        <dbReference type="ARBA" id="ARBA00022801"/>
    </source>
</evidence>
<dbReference type="RefSeq" id="WP_160754626.1">
    <property type="nucleotide sequence ID" value="NZ_WTYL01000001.1"/>
</dbReference>
<dbReference type="OrthoDB" id="7491028at2"/>
<sequence>MTAVTTTRKPSHTPPMGAISYISDRLTNALTGTGTRRDARSANAYVPTILNQQQIDAAYRGSGLMKKIIGIPALDMVREWRDWTGLDADQASKVFDEEKRHELRQKIRTVEIMRGLGGGALILGLPGLPDQPAPSTITKGGLAFVHVVSRWHLHFDKLQDDATKPGYGEPLMWRMNSVGGQQKIHPSRVIPFRADTAATLATVISSPLDCFWGESKVQQVLDAVQDSDTARASFAALIHKARLLRIGIPDLISLAAQPDGEGQVMNRLAILATAESIHNATIYDAGSADDGKGGEKIDDVTYSFAGAKDVMNCFAEFVCAVSDIPATRLLGRAPEGMNSSGESQQQDWGKLVRAMQTLDLAPCLDRLDRYLVPSATGAVVATAAYEFAPLDLPGQKEKSERFKTQMEAIDKLQQTGTIPDREFARGVQSLMVEEGYLPELESALKALPDDERYGIEQGSEEGGDLSSAGMGGSDLEADPPRRAANDAALKVIRESAPSIVGNDAKPRTLYVHRKLLNGADLVKWAKSQGFKVTLPASDMHTTIAFSRQAIDWMKVEPIWDHDAGELKVPAGGARLIEQFDGGAVVLLFNSSTLAYRHEVIKRAGASWDHPEYQPHITLTYDPGEVDLDQVEPFQGELRFGPEIFEELDLDWKAKIEEA</sequence>